<dbReference type="RefSeq" id="WP_147155621.1">
    <property type="nucleotide sequence ID" value="NZ_BKAJ01000156.1"/>
</dbReference>
<dbReference type="InterPro" id="IPR036388">
    <property type="entry name" value="WH-like_DNA-bd_sf"/>
</dbReference>
<dbReference type="PANTHER" id="PTHR30136:SF24">
    <property type="entry name" value="HTH-TYPE TRANSCRIPTIONAL REPRESSOR ALLR"/>
    <property type="match status" value="1"/>
</dbReference>
<keyword evidence="1" id="KW-0805">Transcription regulation</keyword>
<evidence type="ECO:0000313" key="7">
    <source>
        <dbReference type="Proteomes" id="UP000321058"/>
    </source>
</evidence>
<comment type="caution">
    <text evidence="6">The sequence shown here is derived from an EMBL/GenBank/DDBJ whole genome shotgun (WGS) entry which is preliminary data.</text>
</comment>
<evidence type="ECO:0000259" key="4">
    <source>
        <dbReference type="PROSITE" id="PS51077"/>
    </source>
</evidence>
<dbReference type="Gene3D" id="3.30.450.40">
    <property type="match status" value="1"/>
</dbReference>
<keyword evidence="2" id="KW-0238">DNA-binding</keyword>
<feature type="domain" description="IclR-ED" evidence="5">
    <location>
        <begin position="75"/>
        <end position="256"/>
    </location>
</feature>
<dbReference type="InterPro" id="IPR036390">
    <property type="entry name" value="WH_DNA-bd_sf"/>
</dbReference>
<evidence type="ECO:0000256" key="2">
    <source>
        <dbReference type="ARBA" id="ARBA00023125"/>
    </source>
</evidence>
<evidence type="ECO:0000313" key="6">
    <source>
        <dbReference type="EMBL" id="GEP60272.1"/>
    </source>
</evidence>
<dbReference type="GO" id="GO:0003677">
    <property type="term" value="F:DNA binding"/>
    <property type="evidence" value="ECO:0007669"/>
    <property type="project" value="UniProtKB-KW"/>
</dbReference>
<dbReference type="Pfam" id="PF01614">
    <property type="entry name" value="IclR_C"/>
    <property type="match status" value="1"/>
</dbReference>
<dbReference type="SMART" id="SM00346">
    <property type="entry name" value="HTH_ICLR"/>
    <property type="match status" value="1"/>
</dbReference>
<dbReference type="InterPro" id="IPR014757">
    <property type="entry name" value="Tscrpt_reg_IclR_C"/>
</dbReference>
<dbReference type="GO" id="GO:0045892">
    <property type="term" value="P:negative regulation of DNA-templated transcription"/>
    <property type="evidence" value="ECO:0007669"/>
    <property type="project" value="TreeGrafter"/>
</dbReference>
<keyword evidence="3" id="KW-0804">Transcription</keyword>
<organism evidence="6 7">
    <name type="scientific">Reyranella soli</name>
    <dbReference type="NCBI Taxonomy" id="1230389"/>
    <lineage>
        <taxon>Bacteria</taxon>
        <taxon>Pseudomonadati</taxon>
        <taxon>Pseudomonadota</taxon>
        <taxon>Alphaproteobacteria</taxon>
        <taxon>Hyphomicrobiales</taxon>
        <taxon>Reyranellaceae</taxon>
        <taxon>Reyranella</taxon>
    </lineage>
</organism>
<gene>
    <name evidence="6" type="ORF">RSO01_74380</name>
</gene>
<dbReference type="SUPFAM" id="SSF46785">
    <property type="entry name" value="Winged helix' DNA-binding domain"/>
    <property type="match status" value="1"/>
</dbReference>
<name>A0A512NMX3_9HYPH</name>
<dbReference type="PANTHER" id="PTHR30136">
    <property type="entry name" value="HELIX-TURN-HELIX TRANSCRIPTIONAL REGULATOR, ICLR FAMILY"/>
    <property type="match status" value="1"/>
</dbReference>
<keyword evidence="7" id="KW-1185">Reference proteome</keyword>
<dbReference type="PROSITE" id="PS51078">
    <property type="entry name" value="ICLR_ED"/>
    <property type="match status" value="1"/>
</dbReference>
<evidence type="ECO:0000256" key="3">
    <source>
        <dbReference type="ARBA" id="ARBA00023163"/>
    </source>
</evidence>
<dbReference type="Gene3D" id="1.10.10.10">
    <property type="entry name" value="Winged helix-like DNA-binding domain superfamily/Winged helix DNA-binding domain"/>
    <property type="match status" value="1"/>
</dbReference>
<dbReference type="OrthoDB" id="6057486at2"/>
<dbReference type="Pfam" id="PF09339">
    <property type="entry name" value="HTH_IclR"/>
    <property type="match status" value="1"/>
</dbReference>
<evidence type="ECO:0000259" key="5">
    <source>
        <dbReference type="PROSITE" id="PS51078"/>
    </source>
</evidence>
<proteinExistence type="predicted"/>
<dbReference type="SUPFAM" id="SSF55781">
    <property type="entry name" value="GAF domain-like"/>
    <property type="match status" value="1"/>
</dbReference>
<protein>
    <submittedName>
        <fullName evidence="6">Transcriptional regulator</fullName>
    </submittedName>
</protein>
<accession>A0A512NMX3</accession>
<dbReference type="AlphaFoldDB" id="A0A512NMX3"/>
<reference evidence="6 7" key="1">
    <citation type="submission" date="2019-07" db="EMBL/GenBank/DDBJ databases">
        <title>Whole genome shotgun sequence of Reyranella soli NBRC 108950.</title>
        <authorList>
            <person name="Hosoyama A."/>
            <person name="Uohara A."/>
            <person name="Ohji S."/>
            <person name="Ichikawa N."/>
        </authorList>
    </citation>
    <scope>NUCLEOTIDE SEQUENCE [LARGE SCALE GENOMIC DNA]</scope>
    <source>
        <strain evidence="6 7">NBRC 108950</strain>
    </source>
</reference>
<dbReference type="InterPro" id="IPR005471">
    <property type="entry name" value="Tscrpt_reg_IclR_N"/>
</dbReference>
<dbReference type="Proteomes" id="UP000321058">
    <property type="component" value="Unassembled WGS sequence"/>
</dbReference>
<dbReference type="GO" id="GO:0003700">
    <property type="term" value="F:DNA-binding transcription factor activity"/>
    <property type="evidence" value="ECO:0007669"/>
    <property type="project" value="TreeGrafter"/>
</dbReference>
<dbReference type="InterPro" id="IPR050707">
    <property type="entry name" value="HTH_MetabolicPath_Reg"/>
</dbReference>
<evidence type="ECO:0000256" key="1">
    <source>
        <dbReference type="ARBA" id="ARBA00023015"/>
    </source>
</evidence>
<dbReference type="PROSITE" id="PS51077">
    <property type="entry name" value="HTH_ICLR"/>
    <property type="match status" value="1"/>
</dbReference>
<sequence>MTERTGPRIRAVPAVTRAIAILRLLSRSRTPLGLKAVAQALGLVPSTALHILRALMAEQLVRVDPLTKQYRLGVGMLPLARAVLENGDFPNLVRPKLDELSSRYPVTAIGVELPDLDHMIVVALARSQAPVRLHVDVGSRFPALISATGRCLAAFTEQPWPEIEKRFHRLRWHNAPDYESWCKEVDLTRRQKFSIDRGNYISGVTIVAVPVLNGRGTISHTLAAVGLGNQLDRTTSLKLAHDMKGLAEELTTQLAPQA</sequence>
<dbReference type="EMBL" id="BKAJ01000156">
    <property type="protein sequence ID" value="GEP60272.1"/>
    <property type="molecule type" value="Genomic_DNA"/>
</dbReference>
<feature type="domain" description="HTH iclR-type" evidence="4">
    <location>
        <begin position="12"/>
        <end position="74"/>
    </location>
</feature>
<dbReference type="InterPro" id="IPR029016">
    <property type="entry name" value="GAF-like_dom_sf"/>
</dbReference>